<accession>A0A9N9I3P6</accession>
<feature type="non-terminal residue" evidence="1">
    <location>
        <position position="89"/>
    </location>
</feature>
<keyword evidence="2" id="KW-1185">Reference proteome</keyword>
<evidence type="ECO:0000313" key="1">
    <source>
        <dbReference type="EMBL" id="CAG8718084.1"/>
    </source>
</evidence>
<gene>
    <name evidence="1" type="ORF">FMOSSE_LOCUS14789</name>
</gene>
<evidence type="ECO:0000313" key="2">
    <source>
        <dbReference type="Proteomes" id="UP000789375"/>
    </source>
</evidence>
<protein>
    <submittedName>
        <fullName evidence="1">6231_t:CDS:1</fullName>
    </submittedName>
</protein>
<reference evidence="1" key="1">
    <citation type="submission" date="2021-06" db="EMBL/GenBank/DDBJ databases">
        <authorList>
            <person name="Kallberg Y."/>
            <person name="Tangrot J."/>
            <person name="Rosling A."/>
        </authorList>
    </citation>
    <scope>NUCLEOTIDE SEQUENCE</scope>
    <source>
        <strain evidence="1">87-6 pot B 2015</strain>
    </source>
</reference>
<dbReference type="AlphaFoldDB" id="A0A9N9I3P6"/>
<organism evidence="1 2">
    <name type="scientific">Funneliformis mosseae</name>
    <name type="common">Endomycorrhizal fungus</name>
    <name type="synonym">Glomus mosseae</name>
    <dbReference type="NCBI Taxonomy" id="27381"/>
    <lineage>
        <taxon>Eukaryota</taxon>
        <taxon>Fungi</taxon>
        <taxon>Fungi incertae sedis</taxon>
        <taxon>Mucoromycota</taxon>
        <taxon>Glomeromycotina</taxon>
        <taxon>Glomeromycetes</taxon>
        <taxon>Glomerales</taxon>
        <taxon>Glomeraceae</taxon>
        <taxon>Funneliformis</taxon>
    </lineage>
</organism>
<dbReference type="EMBL" id="CAJVPP010012565">
    <property type="protein sequence ID" value="CAG8718084.1"/>
    <property type="molecule type" value="Genomic_DNA"/>
</dbReference>
<name>A0A9N9I3P6_FUNMO</name>
<dbReference type="Proteomes" id="UP000789375">
    <property type="component" value="Unassembled WGS sequence"/>
</dbReference>
<comment type="caution">
    <text evidence="1">The sequence shown here is derived from an EMBL/GenBank/DDBJ whole genome shotgun (WGS) entry which is preliminary data.</text>
</comment>
<sequence>SKIKFWQDGEKAVHRSRATPAGAPLCTLKRKSLIRQVYRTIPAFDQLRRHFEVSHGFDLYAMDLVICIYDIEKTMEVKIKWQYKFRARG</sequence>
<proteinExistence type="predicted"/>